<dbReference type="Proteomes" id="UP000178256">
    <property type="component" value="Unassembled WGS sequence"/>
</dbReference>
<sequence length="214" mass="24534">MESEESIKSAESVEQNIGQLMMNKVLTRIMHEAKNRAAIKADKTYTVKKYNTHGSVKSEKSETKTVQGRPKLEGVSLDIYQILGSKYDFYIDPQESVATVNGTECAVVKFRPKAGLRKGGVADEFINRLEGTVYINIEEYYMVKIEGKVPQPFQFTYNLLYVIPIGVDVYRLDFSAEYQLFNGIVVERYFRGFVDYEVKNRGAEEHIHALTNYR</sequence>
<name>A0A1F8GM73_9BACT</name>
<dbReference type="STRING" id="1802697.A2925_02270"/>
<reference evidence="1 2" key="1">
    <citation type="journal article" date="2016" name="Nat. Commun.">
        <title>Thousands of microbial genomes shed light on interconnected biogeochemical processes in an aquifer system.</title>
        <authorList>
            <person name="Anantharaman K."/>
            <person name="Brown C.T."/>
            <person name="Hug L.A."/>
            <person name="Sharon I."/>
            <person name="Castelle C.J."/>
            <person name="Probst A.J."/>
            <person name="Thomas B.C."/>
            <person name="Singh A."/>
            <person name="Wilkins M.J."/>
            <person name="Karaoz U."/>
            <person name="Brodie E.L."/>
            <person name="Williams K.H."/>
            <person name="Hubbard S.S."/>
            <person name="Banfield J.F."/>
        </authorList>
    </citation>
    <scope>NUCLEOTIDE SEQUENCE [LARGE SCALE GENOMIC DNA]</scope>
</reference>
<evidence type="ECO:0000313" key="1">
    <source>
        <dbReference type="EMBL" id="OGN25529.1"/>
    </source>
</evidence>
<evidence type="ECO:0000313" key="2">
    <source>
        <dbReference type="Proteomes" id="UP000178256"/>
    </source>
</evidence>
<organism evidence="1 2">
    <name type="scientific">Candidatus Yanofskybacteria bacterium RIFCSPLOWO2_01_FULL_44_22</name>
    <dbReference type="NCBI Taxonomy" id="1802697"/>
    <lineage>
        <taxon>Bacteria</taxon>
        <taxon>Candidatus Yanofskyibacteriota</taxon>
    </lineage>
</organism>
<protein>
    <submittedName>
        <fullName evidence="1">Uncharacterized protein</fullName>
    </submittedName>
</protein>
<dbReference type="EMBL" id="MGKL01000018">
    <property type="protein sequence ID" value="OGN25529.1"/>
    <property type="molecule type" value="Genomic_DNA"/>
</dbReference>
<gene>
    <name evidence="1" type="ORF">A2925_02270</name>
</gene>
<comment type="caution">
    <text evidence="1">The sequence shown here is derived from an EMBL/GenBank/DDBJ whole genome shotgun (WGS) entry which is preliminary data.</text>
</comment>
<proteinExistence type="predicted"/>
<dbReference type="AlphaFoldDB" id="A0A1F8GM73"/>
<accession>A0A1F8GM73</accession>